<comment type="caution">
    <text evidence="1">The sequence shown here is derived from an EMBL/GenBank/DDBJ whole genome shotgun (WGS) entry which is preliminary data.</text>
</comment>
<evidence type="ECO:0000313" key="1">
    <source>
        <dbReference type="EMBL" id="KAF9652513.1"/>
    </source>
</evidence>
<organism evidence="1 2">
    <name type="scientific">Thelephora ganbajun</name>
    <name type="common">Ganba fungus</name>
    <dbReference type="NCBI Taxonomy" id="370292"/>
    <lineage>
        <taxon>Eukaryota</taxon>
        <taxon>Fungi</taxon>
        <taxon>Dikarya</taxon>
        <taxon>Basidiomycota</taxon>
        <taxon>Agaricomycotina</taxon>
        <taxon>Agaricomycetes</taxon>
        <taxon>Thelephorales</taxon>
        <taxon>Thelephoraceae</taxon>
        <taxon>Thelephora</taxon>
    </lineage>
</organism>
<reference evidence="1" key="1">
    <citation type="submission" date="2019-10" db="EMBL/GenBank/DDBJ databases">
        <authorList>
            <consortium name="DOE Joint Genome Institute"/>
            <person name="Kuo A."/>
            <person name="Miyauchi S."/>
            <person name="Kiss E."/>
            <person name="Drula E."/>
            <person name="Kohler A."/>
            <person name="Sanchez-Garcia M."/>
            <person name="Andreopoulos B."/>
            <person name="Barry K.W."/>
            <person name="Bonito G."/>
            <person name="Buee M."/>
            <person name="Carver A."/>
            <person name="Chen C."/>
            <person name="Cichocki N."/>
            <person name="Clum A."/>
            <person name="Culley D."/>
            <person name="Crous P.W."/>
            <person name="Fauchery L."/>
            <person name="Girlanda M."/>
            <person name="Hayes R."/>
            <person name="Keri Z."/>
            <person name="Labutti K."/>
            <person name="Lipzen A."/>
            <person name="Lombard V."/>
            <person name="Magnuson J."/>
            <person name="Maillard F."/>
            <person name="Morin E."/>
            <person name="Murat C."/>
            <person name="Nolan M."/>
            <person name="Ohm R."/>
            <person name="Pangilinan J."/>
            <person name="Pereira M."/>
            <person name="Perotto S."/>
            <person name="Peter M."/>
            <person name="Riley R."/>
            <person name="Sitrit Y."/>
            <person name="Stielow B."/>
            <person name="Szollosi G."/>
            <person name="Zifcakova L."/>
            <person name="Stursova M."/>
            <person name="Spatafora J.W."/>
            <person name="Tedersoo L."/>
            <person name="Vaario L.-M."/>
            <person name="Yamada A."/>
            <person name="Yan M."/>
            <person name="Wang P."/>
            <person name="Xu J."/>
            <person name="Bruns T."/>
            <person name="Baldrian P."/>
            <person name="Vilgalys R."/>
            <person name="Henrissat B."/>
            <person name="Grigoriev I.V."/>
            <person name="Hibbett D."/>
            <person name="Nagy L.G."/>
            <person name="Martin F.M."/>
        </authorList>
    </citation>
    <scope>NUCLEOTIDE SEQUENCE</scope>
    <source>
        <strain evidence="1">P2</strain>
    </source>
</reference>
<evidence type="ECO:0000313" key="2">
    <source>
        <dbReference type="Proteomes" id="UP000886501"/>
    </source>
</evidence>
<sequence>MRIASGSALLVACLVVASSANSKPENASVTLPPQSGGRRVASLGTRKKRGLYGELSIDGAVENVQMRKVTPVLDRLPSRPESTGLESASDRPQELLEDFLHKSIGNLSQPLEDSCTGATPPAPPSDHPRVAQVRVHSEQFAFPSDVCSLDPTIGVHVYPPLYSGPPNTPLIGSAAFFLSNPPLSRALAHCSTSLSIWCSESQKATHMVDPPGIDAKSPATPYRDHLHSEAHSPGEILMSSRVDQAERTRECQDAANSSVGTHIADGGWVSNLVQTLSS</sequence>
<gene>
    <name evidence="1" type="ORF">BDM02DRAFT_3183550</name>
</gene>
<name>A0ACB6ZSR6_THEGA</name>
<protein>
    <submittedName>
        <fullName evidence="1">Uncharacterized protein</fullName>
    </submittedName>
</protein>
<dbReference type="EMBL" id="MU117968">
    <property type="protein sequence ID" value="KAF9652513.1"/>
    <property type="molecule type" value="Genomic_DNA"/>
</dbReference>
<accession>A0ACB6ZSR6</accession>
<keyword evidence="2" id="KW-1185">Reference proteome</keyword>
<proteinExistence type="predicted"/>
<dbReference type="Proteomes" id="UP000886501">
    <property type="component" value="Unassembled WGS sequence"/>
</dbReference>
<reference evidence="1" key="2">
    <citation type="journal article" date="2020" name="Nat. Commun.">
        <title>Large-scale genome sequencing of mycorrhizal fungi provides insights into the early evolution of symbiotic traits.</title>
        <authorList>
            <person name="Miyauchi S."/>
            <person name="Kiss E."/>
            <person name="Kuo A."/>
            <person name="Drula E."/>
            <person name="Kohler A."/>
            <person name="Sanchez-Garcia M."/>
            <person name="Morin E."/>
            <person name="Andreopoulos B."/>
            <person name="Barry K.W."/>
            <person name="Bonito G."/>
            <person name="Buee M."/>
            <person name="Carver A."/>
            <person name="Chen C."/>
            <person name="Cichocki N."/>
            <person name="Clum A."/>
            <person name="Culley D."/>
            <person name="Crous P.W."/>
            <person name="Fauchery L."/>
            <person name="Girlanda M."/>
            <person name="Hayes R.D."/>
            <person name="Keri Z."/>
            <person name="LaButti K."/>
            <person name="Lipzen A."/>
            <person name="Lombard V."/>
            <person name="Magnuson J."/>
            <person name="Maillard F."/>
            <person name="Murat C."/>
            <person name="Nolan M."/>
            <person name="Ohm R.A."/>
            <person name="Pangilinan J."/>
            <person name="Pereira M.F."/>
            <person name="Perotto S."/>
            <person name="Peter M."/>
            <person name="Pfister S."/>
            <person name="Riley R."/>
            <person name="Sitrit Y."/>
            <person name="Stielow J.B."/>
            <person name="Szollosi G."/>
            <person name="Zifcakova L."/>
            <person name="Stursova M."/>
            <person name="Spatafora J.W."/>
            <person name="Tedersoo L."/>
            <person name="Vaario L.M."/>
            <person name="Yamada A."/>
            <person name="Yan M."/>
            <person name="Wang P."/>
            <person name="Xu J."/>
            <person name="Bruns T."/>
            <person name="Baldrian P."/>
            <person name="Vilgalys R."/>
            <person name="Dunand C."/>
            <person name="Henrissat B."/>
            <person name="Grigoriev I.V."/>
            <person name="Hibbett D."/>
            <person name="Nagy L.G."/>
            <person name="Martin F.M."/>
        </authorList>
    </citation>
    <scope>NUCLEOTIDE SEQUENCE</scope>
    <source>
        <strain evidence="1">P2</strain>
    </source>
</reference>